<evidence type="ECO:0000259" key="7">
    <source>
        <dbReference type="Pfam" id="PF01408"/>
    </source>
</evidence>
<sequence>MPSHQPRFNRAVREERKTAARRMFRFYIKPPNIPPKNENALRFGILGPASSLYTILILPAVYHADIKVHALASNSRKTIEEWRRRYNIRRTYTSYQALLDDAEIDAVVIALPGPFCLEWTIRALAKGKHVLLDSPGMINADDADRLFNGPFVKSPNCPVLLECTPYRFHPSWLEFERAINRSIITHVKILVVVPVNFDKDKCLRFRFEHGGGTRLDMVYATSLMRAIYAADPVECLRSEIDMGNLAAGYHGLTQYDVAWLFPNGAVGEMKGVVGFTERAKVPVLRPDAGVTIEVMHRRVEVPMASSAPPNRRMMVRRKVRLRYRDGAPSRHRLTIEEEAVYCDAQTGLALYKSRHKKPFEAYTLRASDRANRSLPESKPYWTAPLYQLDAFVNRVHSTSASAEPSAAPASNDAAWVTPADSLARARMLHAGLREANVIPPSPSEFQFEDLQLTAEELERFAEPRDPQPDASHQAQAADSSLRAEGPSQAESSRQAEGFTLGGGPHQPERYAQAQARDLARLRRSRRSSGFIRAWLDALSAKRSSEKATTSDGPTDTASQREFYSAPVEASYQIQRSNAQDGELPTLLRTPADGQAEVHESAEIDQPTGYSRTSTGSQSSAQTLQLNRARLSVRISRLAQVLGPNHIRVRALRYFQSLKSPQSREPSRASGSAHSQDSPQGQTEDEEGPEMPDAQTYEPPSTQEFSPTEQSAPSQTPNLSQSRRSVQSRISTSSNRLASVFRRSQTSYDARDAAQAGDDNTRSLRRRGEGEEPELPSIVVTHADTPLFYRVRSARRSFRGREGRNDPQG</sequence>
<reference evidence="8" key="1">
    <citation type="journal article" date="2023" name="Mol. Phylogenet. Evol.">
        <title>Genome-scale phylogeny and comparative genomics of the fungal order Sordariales.</title>
        <authorList>
            <person name="Hensen N."/>
            <person name="Bonometti L."/>
            <person name="Westerberg I."/>
            <person name="Brannstrom I.O."/>
            <person name="Guillou S."/>
            <person name="Cros-Aarteil S."/>
            <person name="Calhoun S."/>
            <person name="Haridas S."/>
            <person name="Kuo A."/>
            <person name="Mondo S."/>
            <person name="Pangilinan J."/>
            <person name="Riley R."/>
            <person name="LaButti K."/>
            <person name="Andreopoulos B."/>
            <person name="Lipzen A."/>
            <person name="Chen C."/>
            <person name="Yan M."/>
            <person name="Daum C."/>
            <person name="Ng V."/>
            <person name="Clum A."/>
            <person name="Steindorff A."/>
            <person name="Ohm R.A."/>
            <person name="Martin F."/>
            <person name="Silar P."/>
            <person name="Natvig D.O."/>
            <person name="Lalanne C."/>
            <person name="Gautier V."/>
            <person name="Ament-Velasquez S.L."/>
            <person name="Kruys A."/>
            <person name="Hutchinson M.I."/>
            <person name="Powell A.J."/>
            <person name="Barry K."/>
            <person name="Miller A.N."/>
            <person name="Grigoriev I.V."/>
            <person name="Debuchy R."/>
            <person name="Gladieux P."/>
            <person name="Hiltunen Thoren M."/>
            <person name="Johannesson H."/>
        </authorList>
    </citation>
    <scope>NUCLEOTIDE SEQUENCE</scope>
    <source>
        <strain evidence="8">CBS 359.72</strain>
    </source>
</reference>
<keyword evidence="2" id="KW-0560">Oxidoreductase</keyword>
<feature type="domain" description="Gfo/Idh/MocA-like oxidoreductase N-terminal" evidence="7">
    <location>
        <begin position="62"/>
        <end position="147"/>
    </location>
</feature>
<comment type="caution">
    <text evidence="8">The sequence shown here is derived from an EMBL/GenBank/DDBJ whole genome shotgun (WGS) entry which is preliminary data.</text>
</comment>
<comment type="catalytic activity">
    <reaction evidence="5">
        <text>D-xylose + NADP(+) = D-xylono-1,5-lactone + NADPH + H(+)</text>
        <dbReference type="Rhea" id="RHEA:22000"/>
        <dbReference type="ChEBI" id="CHEBI:15378"/>
        <dbReference type="ChEBI" id="CHEBI:15867"/>
        <dbReference type="ChEBI" id="CHEBI:53455"/>
        <dbReference type="ChEBI" id="CHEBI:57783"/>
        <dbReference type="ChEBI" id="CHEBI:58349"/>
        <dbReference type="EC" id="1.1.1.179"/>
    </reaction>
</comment>
<feature type="region of interest" description="Disordered" evidence="6">
    <location>
        <begin position="657"/>
        <end position="778"/>
    </location>
</feature>
<proteinExistence type="inferred from homology"/>
<dbReference type="InterPro" id="IPR036291">
    <property type="entry name" value="NAD(P)-bd_dom_sf"/>
</dbReference>
<evidence type="ECO:0000256" key="6">
    <source>
        <dbReference type="SAM" id="MobiDB-lite"/>
    </source>
</evidence>
<dbReference type="PANTHER" id="PTHR22604">
    <property type="entry name" value="OXIDOREDUCTASES"/>
    <property type="match status" value="1"/>
</dbReference>
<reference evidence="8" key="2">
    <citation type="submission" date="2023-05" db="EMBL/GenBank/DDBJ databases">
        <authorList>
            <consortium name="Lawrence Berkeley National Laboratory"/>
            <person name="Steindorff A."/>
            <person name="Hensen N."/>
            <person name="Bonometti L."/>
            <person name="Westerberg I."/>
            <person name="Brannstrom I.O."/>
            <person name="Guillou S."/>
            <person name="Cros-Aarteil S."/>
            <person name="Calhoun S."/>
            <person name="Haridas S."/>
            <person name="Kuo A."/>
            <person name="Mondo S."/>
            <person name="Pangilinan J."/>
            <person name="Riley R."/>
            <person name="Labutti K."/>
            <person name="Andreopoulos B."/>
            <person name="Lipzen A."/>
            <person name="Chen C."/>
            <person name="Yanf M."/>
            <person name="Daum C."/>
            <person name="Ng V."/>
            <person name="Clum A."/>
            <person name="Ohm R."/>
            <person name="Martin F."/>
            <person name="Silar P."/>
            <person name="Natvig D."/>
            <person name="Lalanne C."/>
            <person name="Gautier V."/>
            <person name="Ament-Velasquez S.L."/>
            <person name="Kruys A."/>
            <person name="Hutchinson M.I."/>
            <person name="Powell A.J."/>
            <person name="Barry K."/>
            <person name="Miller A.N."/>
            <person name="Grigoriev I.V."/>
            <person name="Debuchy R."/>
            <person name="Gladieux P."/>
            <person name="Thoren M.H."/>
            <person name="Johannesson H."/>
        </authorList>
    </citation>
    <scope>NUCLEOTIDE SEQUENCE</scope>
    <source>
        <strain evidence="8">CBS 359.72</strain>
    </source>
</reference>
<dbReference type="Pfam" id="PF01408">
    <property type="entry name" value="GFO_IDH_MocA"/>
    <property type="match status" value="1"/>
</dbReference>
<evidence type="ECO:0000256" key="1">
    <source>
        <dbReference type="ARBA" id="ARBA00010928"/>
    </source>
</evidence>
<dbReference type="PANTHER" id="PTHR22604:SF105">
    <property type="entry name" value="TRANS-1,2-DIHYDROBENZENE-1,2-DIOL DEHYDROGENASE"/>
    <property type="match status" value="1"/>
</dbReference>
<dbReference type="InterPro" id="IPR000683">
    <property type="entry name" value="Gfo/Idh/MocA-like_OxRdtase_N"/>
</dbReference>
<accession>A0AAN7HRZ8</accession>
<organism evidence="8 9">
    <name type="scientific">Corynascus novoguineensis</name>
    <dbReference type="NCBI Taxonomy" id="1126955"/>
    <lineage>
        <taxon>Eukaryota</taxon>
        <taxon>Fungi</taxon>
        <taxon>Dikarya</taxon>
        <taxon>Ascomycota</taxon>
        <taxon>Pezizomycotina</taxon>
        <taxon>Sordariomycetes</taxon>
        <taxon>Sordariomycetidae</taxon>
        <taxon>Sordariales</taxon>
        <taxon>Chaetomiaceae</taxon>
        <taxon>Corynascus</taxon>
    </lineage>
</organism>
<dbReference type="GO" id="GO:0047837">
    <property type="term" value="F:D-xylose 1-dehydrogenase (NADP+) activity"/>
    <property type="evidence" value="ECO:0007669"/>
    <property type="project" value="UniProtKB-EC"/>
</dbReference>
<evidence type="ECO:0000256" key="4">
    <source>
        <dbReference type="ARBA" id="ARBA00042988"/>
    </source>
</evidence>
<gene>
    <name evidence="8" type="ORF">C7999DRAFT_12736</name>
</gene>
<dbReference type="Gene3D" id="3.30.360.10">
    <property type="entry name" value="Dihydrodipicolinate Reductase, domain 2"/>
    <property type="match status" value="1"/>
</dbReference>
<feature type="compositionally biased region" description="Basic and acidic residues" evidence="6">
    <location>
        <begin position="758"/>
        <end position="769"/>
    </location>
</feature>
<evidence type="ECO:0000313" key="8">
    <source>
        <dbReference type="EMBL" id="KAK4249423.1"/>
    </source>
</evidence>
<dbReference type="AlphaFoldDB" id="A0AAN7HRZ8"/>
<feature type="compositionally biased region" description="Low complexity" evidence="6">
    <location>
        <begin position="719"/>
        <end position="735"/>
    </location>
</feature>
<name>A0AAN7HRZ8_9PEZI</name>
<feature type="region of interest" description="Disordered" evidence="6">
    <location>
        <begin position="593"/>
        <end position="622"/>
    </location>
</feature>
<feature type="compositionally biased region" description="Polar residues" evidence="6">
    <location>
        <begin position="657"/>
        <end position="681"/>
    </location>
</feature>
<evidence type="ECO:0000256" key="5">
    <source>
        <dbReference type="ARBA" id="ARBA00049233"/>
    </source>
</evidence>
<dbReference type="GO" id="GO:0000166">
    <property type="term" value="F:nucleotide binding"/>
    <property type="evidence" value="ECO:0007669"/>
    <property type="project" value="InterPro"/>
</dbReference>
<evidence type="ECO:0000256" key="2">
    <source>
        <dbReference type="ARBA" id="ARBA00023002"/>
    </source>
</evidence>
<feature type="compositionally biased region" description="Low complexity" evidence="6">
    <location>
        <begin position="468"/>
        <end position="480"/>
    </location>
</feature>
<evidence type="ECO:0000256" key="3">
    <source>
        <dbReference type="ARBA" id="ARBA00038984"/>
    </source>
</evidence>
<evidence type="ECO:0000313" key="9">
    <source>
        <dbReference type="Proteomes" id="UP001303647"/>
    </source>
</evidence>
<dbReference type="Gene3D" id="3.40.50.720">
    <property type="entry name" value="NAD(P)-binding Rossmann-like Domain"/>
    <property type="match status" value="1"/>
</dbReference>
<feature type="region of interest" description="Disordered" evidence="6">
    <location>
        <begin position="462"/>
        <end position="517"/>
    </location>
</feature>
<keyword evidence="9" id="KW-1185">Reference proteome</keyword>
<dbReference type="EC" id="1.1.1.179" evidence="3"/>
<comment type="similarity">
    <text evidence="1">Belongs to the Gfo/Idh/MocA family.</text>
</comment>
<feature type="compositionally biased region" description="Polar residues" evidence="6">
    <location>
        <begin position="697"/>
        <end position="718"/>
    </location>
</feature>
<protein>
    <recommendedName>
        <fullName evidence="3">D-xylose 1-dehydrogenase (NADP(+), D-xylono-1,5-lactone-forming)</fullName>
        <ecNumber evidence="3">1.1.1.179</ecNumber>
    </recommendedName>
    <alternativeName>
        <fullName evidence="4">D-xylose-NADP dehydrogenase</fullName>
    </alternativeName>
</protein>
<dbReference type="EMBL" id="MU857624">
    <property type="protein sequence ID" value="KAK4249423.1"/>
    <property type="molecule type" value="Genomic_DNA"/>
</dbReference>
<dbReference type="InterPro" id="IPR050984">
    <property type="entry name" value="Gfo/Idh/MocA_domain"/>
</dbReference>
<dbReference type="SUPFAM" id="SSF51735">
    <property type="entry name" value="NAD(P)-binding Rossmann-fold domains"/>
    <property type="match status" value="1"/>
</dbReference>
<feature type="compositionally biased region" description="Polar residues" evidence="6">
    <location>
        <begin position="607"/>
        <end position="622"/>
    </location>
</feature>
<dbReference type="Proteomes" id="UP001303647">
    <property type="component" value="Unassembled WGS sequence"/>
</dbReference>